<comment type="caution">
    <text evidence="2">The sequence shown here is derived from an EMBL/GenBank/DDBJ whole genome shotgun (WGS) entry which is preliminary data.</text>
</comment>
<dbReference type="AlphaFoldDB" id="A0A1F5YVJ5"/>
<evidence type="ECO:0000313" key="2">
    <source>
        <dbReference type="EMBL" id="OGG04136.1"/>
    </source>
</evidence>
<gene>
    <name evidence="2" type="ORF">A2Z33_03155</name>
</gene>
<dbReference type="Pfam" id="PF00156">
    <property type="entry name" value="Pribosyltran"/>
    <property type="match status" value="1"/>
</dbReference>
<dbReference type="EMBL" id="MFJD01000004">
    <property type="protein sequence ID" value="OGG04136.1"/>
    <property type="molecule type" value="Genomic_DNA"/>
</dbReference>
<reference evidence="2 3" key="1">
    <citation type="journal article" date="2016" name="Nat. Commun.">
        <title>Thousands of microbial genomes shed light on interconnected biogeochemical processes in an aquifer system.</title>
        <authorList>
            <person name="Anantharaman K."/>
            <person name="Brown C.T."/>
            <person name="Hug L.A."/>
            <person name="Sharon I."/>
            <person name="Castelle C.J."/>
            <person name="Probst A.J."/>
            <person name="Thomas B.C."/>
            <person name="Singh A."/>
            <person name="Wilkins M.J."/>
            <person name="Karaoz U."/>
            <person name="Brodie E.L."/>
            <person name="Williams K.H."/>
            <person name="Hubbard S.S."/>
            <person name="Banfield J.F."/>
        </authorList>
    </citation>
    <scope>NUCLEOTIDE SEQUENCE [LARGE SCALE GENOMIC DNA]</scope>
</reference>
<sequence>MVADSPVGDRQYLRQEFLRDAKVIDADRGYISVSSFNLRMKPGVLAAAARLIAREFADETVDIIHGIPHSGNYLATAVALEIGWNVRVHSSRKDQNIPASWKDIYRDEIRSFTTSNGGMTVFSGINLSFVRTGDRVLVLDDICATGETGVHIIGGLKQRGVRVIGFAVLFDKIFQGGLELVAKEDVRVFSCIRVARIGPHDAIELIDDKFKDSAGGQNV</sequence>
<dbReference type="Proteomes" id="UP000178448">
    <property type="component" value="Unassembled WGS sequence"/>
</dbReference>
<dbReference type="SUPFAM" id="SSF53271">
    <property type="entry name" value="PRTase-like"/>
    <property type="match status" value="1"/>
</dbReference>
<protein>
    <recommendedName>
        <fullName evidence="1">Phosphoribosyltransferase domain-containing protein</fullName>
    </recommendedName>
</protein>
<name>A0A1F5YVJ5_9BACT</name>
<evidence type="ECO:0000313" key="3">
    <source>
        <dbReference type="Proteomes" id="UP000178448"/>
    </source>
</evidence>
<dbReference type="Gene3D" id="3.40.50.2020">
    <property type="match status" value="1"/>
</dbReference>
<dbReference type="STRING" id="1798374.A2Z33_03155"/>
<dbReference type="CDD" id="cd06223">
    <property type="entry name" value="PRTases_typeI"/>
    <property type="match status" value="1"/>
</dbReference>
<proteinExistence type="predicted"/>
<feature type="domain" description="Phosphoribosyltransferase" evidence="1">
    <location>
        <begin position="42"/>
        <end position="195"/>
    </location>
</feature>
<dbReference type="InterPro" id="IPR050118">
    <property type="entry name" value="Pur/Pyrimidine_PRTase"/>
</dbReference>
<dbReference type="InterPro" id="IPR029057">
    <property type="entry name" value="PRTase-like"/>
</dbReference>
<evidence type="ECO:0000259" key="1">
    <source>
        <dbReference type="Pfam" id="PF00156"/>
    </source>
</evidence>
<accession>A0A1F5YVJ5</accession>
<dbReference type="PANTHER" id="PTHR43864:SF2">
    <property type="entry name" value="PUR OPERON REPRESSOR"/>
    <property type="match status" value="1"/>
</dbReference>
<dbReference type="PANTHER" id="PTHR43864">
    <property type="entry name" value="HYPOXANTHINE/GUANINE PHOSPHORIBOSYLTRANSFERASE"/>
    <property type="match status" value="1"/>
</dbReference>
<dbReference type="InterPro" id="IPR000836">
    <property type="entry name" value="PRTase_dom"/>
</dbReference>
<organism evidence="2 3">
    <name type="scientific">Candidatus Gottesmanbacteria bacterium RBG_16_52_11</name>
    <dbReference type="NCBI Taxonomy" id="1798374"/>
    <lineage>
        <taxon>Bacteria</taxon>
        <taxon>Candidatus Gottesmaniibacteriota</taxon>
    </lineage>
</organism>